<evidence type="ECO:0000313" key="1">
    <source>
        <dbReference type="EMBL" id="XDJ14643.1"/>
    </source>
</evidence>
<proteinExistence type="predicted"/>
<dbReference type="EMBL" id="PQ015378">
    <property type="protein sequence ID" value="XDJ14643.1"/>
    <property type="molecule type" value="Genomic_DNA"/>
</dbReference>
<reference evidence="1" key="1">
    <citation type="submission" date="2024-07" db="EMBL/GenBank/DDBJ databases">
        <authorList>
            <person name="Bringhurst R.M."/>
            <person name="Homer T.E."/>
        </authorList>
    </citation>
    <scope>NUCLEOTIDE SEQUENCE</scope>
</reference>
<sequence length="246" mass="27086">MNPVYNIFNDIAGSMLRTEGGEDFISNSLKIQGAGNTHELSINQLQLFLGVVAGTHPFLSDYNPLEFLIFSYQFQDKIKKDWLAVQYQIIYDFEDDSIFISGICKHPSTVEGHSEYIPGAFIPAEQFQEHIPDVGLYGSLALVNCIAAQNEQFAPIRGSFGGSFIYEFKNGSQSIRKYEPTPLEKLGIEEDELNSAIEEAKKSISLDMGTMNLNGLMDAKMQAGLLDPGTAMSGVYETFSPPASGV</sequence>
<protein>
    <submittedName>
        <fullName evidence="1">Uncharacterized protein</fullName>
    </submittedName>
</protein>
<organism evidence="1">
    <name type="scientific">Pseudomonas phage RVTF4</name>
    <dbReference type="NCBI Taxonomy" id="3236931"/>
    <lineage>
        <taxon>Viruses</taxon>
    </lineage>
</organism>
<name>A0AB39CCN2_9VIRU</name>
<accession>A0AB39CCN2</accession>